<evidence type="ECO:0000259" key="2">
    <source>
        <dbReference type="SMART" id="SM00331"/>
    </source>
</evidence>
<dbReference type="PANTHER" id="PTHR43156:SF2">
    <property type="entry name" value="STAGE II SPORULATION PROTEIN E"/>
    <property type="match status" value="1"/>
</dbReference>
<dbReference type="OrthoDB" id="9811749at2"/>
<dbReference type="InterPro" id="IPR052016">
    <property type="entry name" value="Bact_Sigma-Reg"/>
</dbReference>
<dbReference type="SUPFAM" id="SSF52172">
    <property type="entry name" value="CheY-like"/>
    <property type="match status" value="1"/>
</dbReference>
<dbReference type="InterPro" id="IPR001932">
    <property type="entry name" value="PPM-type_phosphatase-like_dom"/>
</dbReference>
<sequence length="583" mass="63674">MLRLLIVEPVESEASLLAGALRTAAEESSELATVAIAIERNMAAALSSFTTRKPSMVLIGPGAAAESEPGELDRLRALAGMEPVPTILAGDERDRLLERALAMGADEIMAKPYDPRDVRLKLETLGRLARFGSSLLAQRDHFRQSNDGFLQEQASVRRMFSNLSRESCLNGSRAIRHHLSPQALLNGDVVAAAWGPGGKLVMLLGDFTGHGLAAAIGTVPLTSVFYSMVPKGFSLVRILQELNGKLHRLLPGNMFCCAILLELDTHKRRLRLFNGGMPSACLRRGSGRVRQLESRQLPLGVLAEIDAASAIVHIPVEADDTLYLWSDGLSELRSAAGEVLGQRRIVEAVSRIEDEEERFDRILDEAFRFAARQADDLSLVELRFGAAFAEAAMRAPVCPRLPVRRVGEWSVKFTLGPQELRDADPLPPLLDVLAQTPGAAHFRDALTVVLGELFRNALEHGVIGLDSAMKASEVGFAEYYHELHRRRRDLRHGWIQVAVRCQGRGAGGVLEVVVDDSGSGFPANWSRRGNYAGRGLPLLRSFCRILEVQYGSSRVRAVLEWGPVDGDGRLRPGGSEFSLRVPG</sequence>
<name>A0A1C9W8X0_9GAMM</name>
<evidence type="ECO:0000256" key="1">
    <source>
        <dbReference type="ARBA" id="ARBA00022801"/>
    </source>
</evidence>
<gene>
    <name evidence="3" type="primary">rsbP</name>
    <name evidence="3" type="ORF">AUP74_02192</name>
</gene>
<dbReference type="PANTHER" id="PTHR43156">
    <property type="entry name" value="STAGE II SPORULATION PROTEIN E-RELATED"/>
    <property type="match status" value="1"/>
</dbReference>
<dbReference type="SUPFAM" id="SSF55874">
    <property type="entry name" value="ATPase domain of HSP90 chaperone/DNA topoisomerase II/histidine kinase"/>
    <property type="match status" value="1"/>
</dbReference>
<dbReference type="InterPro" id="IPR036890">
    <property type="entry name" value="HATPase_C_sf"/>
</dbReference>
<dbReference type="RefSeq" id="WP_069947588.1">
    <property type="nucleotide sequence ID" value="NZ_CP014143.1"/>
</dbReference>
<feature type="domain" description="PPM-type phosphatase" evidence="2">
    <location>
        <begin position="170"/>
        <end position="384"/>
    </location>
</feature>
<evidence type="ECO:0000313" key="3">
    <source>
        <dbReference type="EMBL" id="AOS97606.1"/>
    </source>
</evidence>
<dbReference type="KEGG" id="micc:AUP74_02192"/>
<dbReference type="InterPro" id="IPR011006">
    <property type="entry name" value="CheY-like_superfamily"/>
</dbReference>
<dbReference type="PATRIC" id="fig|1769779.3.peg.2190"/>
<dbReference type="Gene3D" id="3.30.565.10">
    <property type="entry name" value="Histidine kinase-like ATPase, C-terminal domain"/>
    <property type="match status" value="1"/>
</dbReference>
<protein>
    <submittedName>
        <fullName evidence="3">Phosphoserine phosphatase RsbP</fullName>
        <ecNumber evidence="3">3.1.3.3</ecNumber>
    </submittedName>
</protein>
<proteinExistence type="predicted"/>
<dbReference type="EMBL" id="CP014143">
    <property type="protein sequence ID" value="AOS97606.1"/>
    <property type="molecule type" value="Genomic_DNA"/>
</dbReference>
<organism evidence="3 4">
    <name type="scientific">Microbulbifer aggregans</name>
    <dbReference type="NCBI Taxonomy" id="1769779"/>
    <lineage>
        <taxon>Bacteria</taxon>
        <taxon>Pseudomonadati</taxon>
        <taxon>Pseudomonadota</taxon>
        <taxon>Gammaproteobacteria</taxon>
        <taxon>Cellvibrionales</taxon>
        <taxon>Microbulbiferaceae</taxon>
        <taxon>Microbulbifer</taxon>
    </lineage>
</organism>
<dbReference type="Proteomes" id="UP000095672">
    <property type="component" value="Chromosome"/>
</dbReference>
<dbReference type="STRING" id="1769779.AUP74_02192"/>
<dbReference type="AlphaFoldDB" id="A0A1C9W8X0"/>
<keyword evidence="1 3" id="KW-0378">Hydrolase</keyword>
<accession>A0A1C9W8X0</accession>
<dbReference type="SUPFAM" id="SSF81606">
    <property type="entry name" value="PP2C-like"/>
    <property type="match status" value="1"/>
</dbReference>
<reference evidence="4" key="1">
    <citation type="submission" date="2016-01" db="EMBL/GenBank/DDBJ databases">
        <title>Complete genome sequence of Microbulbifer sp. CCB-MM1, a halophile isolated from Matang Mangrove Forest, Perak.</title>
        <authorList>
            <person name="Moh T.H."/>
            <person name="Dinesh B."/>
            <person name="Lau N.-S."/>
            <person name="Go F."/>
            <person name="Alexander Chong S.-C."/>
        </authorList>
    </citation>
    <scope>NUCLEOTIDE SEQUENCE [LARGE SCALE GENOMIC DNA]</scope>
    <source>
        <strain evidence="4">CCB-MM1</strain>
    </source>
</reference>
<dbReference type="InterPro" id="IPR036457">
    <property type="entry name" value="PPM-type-like_dom_sf"/>
</dbReference>
<dbReference type="Pfam" id="PF07228">
    <property type="entry name" value="SpoIIE"/>
    <property type="match status" value="1"/>
</dbReference>
<dbReference type="EC" id="3.1.3.3" evidence="3"/>
<dbReference type="Gene3D" id="3.60.40.10">
    <property type="entry name" value="PPM-type phosphatase domain"/>
    <property type="match status" value="1"/>
</dbReference>
<dbReference type="SMART" id="SM00331">
    <property type="entry name" value="PP2C_SIG"/>
    <property type="match status" value="1"/>
</dbReference>
<keyword evidence="4" id="KW-1185">Reference proteome</keyword>
<evidence type="ECO:0000313" key="4">
    <source>
        <dbReference type="Proteomes" id="UP000095672"/>
    </source>
</evidence>
<dbReference type="GO" id="GO:0016791">
    <property type="term" value="F:phosphatase activity"/>
    <property type="evidence" value="ECO:0007669"/>
    <property type="project" value="TreeGrafter"/>
</dbReference>